<accession>A0A7T4FM82</accession>
<organism evidence="1 2">
    <name type="scientific">Fusobacterium canifelinum</name>
    <dbReference type="NCBI Taxonomy" id="285729"/>
    <lineage>
        <taxon>Bacteria</taxon>
        <taxon>Fusobacteriati</taxon>
        <taxon>Fusobacteriota</taxon>
        <taxon>Fusobacteriia</taxon>
        <taxon>Fusobacteriales</taxon>
        <taxon>Fusobacteriaceae</taxon>
        <taxon>Fusobacterium</taxon>
    </lineage>
</organism>
<dbReference type="RefSeq" id="WP_198480058.1">
    <property type="nucleotide sequence ID" value="NZ_CP066022.1"/>
</dbReference>
<gene>
    <name evidence="1" type="ORF">I6H56_07090</name>
</gene>
<protein>
    <submittedName>
        <fullName evidence="1">Uncharacterized protein</fullName>
    </submittedName>
</protein>
<dbReference type="Proteomes" id="UP000595577">
    <property type="component" value="Chromosome"/>
</dbReference>
<reference evidence="1 2" key="1">
    <citation type="submission" date="2020-12" db="EMBL/GenBank/DDBJ databases">
        <title>FDA dAtabase for Regulatory Grade micrObial Sequences (FDA-ARGOS): Supporting development and validation of Infectious Disease Dx tests.</title>
        <authorList>
            <person name="Sproer C."/>
            <person name="Gronow S."/>
            <person name="Severitt S."/>
            <person name="Schroder I."/>
            <person name="Tallon L."/>
            <person name="Sadzewicz L."/>
            <person name="Zhao X."/>
            <person name="Boylan J."/>
            <person name="Ott S."/>
            <person name="Bowen H."/>
            <person name="Vavikolanu K."/>
            <person name="Mehta A."/>
            <person name="Aluvathingal J."/>
            <person name="Nadendla S."/>
            <person name="Lowell S."/>
            <person name="Myers T."/>
            <person name="Yan Y."/>
            <person name="Sichtig H."/>
        </authorList>
    </citation>
    <scope>NUCLEOTIDE SEQUENCE [LARGE SCALE GENOMIC DNA]</scope>
    <source>
        <strain evidence="1 2">FDAARGOS_999</strain>
    </source>
</reference>
<proteinExistence type="predicted"/>
<dbReference type="AlphaFoldDB" id="A0A7T4FM82"/>
<sequence length="187" mass="22114">MEKGITLEKLKMIFNKMLSDGYNSEEIIHNIFLNYSTFVDDNEIIYKHKKIISQELGTDFRNVFLIGSRHLGIKIDDEVLLEKNLTSDTDYDYAIIDLKLFSFFFDNYSCENPKYNEYLLKGYLHPLYNKPLKKNLIKILSKCEGKLSICFYISERAFIKKLNDYYGEILNSKLSEFIKPEIINRLN</sequence>
<name>A0A7T4FM82_9FUSO</name>
<evidence type="ECO:0000313" key="1">
    <source>
        <dbReference type="EMBL" id="QQB73084.1"/>
    </source>
</evidence>
<evidence type="ECO:0000313" key="2">
    <source>
        <dbReference type="Proteomes" id="UP000595577"/>
    </source>
</evidence>
<dbReference type="EMBL" id="CP066022">
    <property type="protein sequence ID" value="QQB73084.1"/>
    <property type="molecule type" value="Genomic_DNA"/>
</dbReference>